<dbReference type="OrthoDB" id="9890695at2"/>
<feature type="transmembrane region" description="Helical" evidence="1">
    <location>
        <begin position="15"/>
        <end position="36"/>
    </location>
</feature>
<dbReference type="RefSeq" id="WP_007642418.1">
    <property type="nucleotide sequence ID" value="NC_020514.1"/>
</dbReference>
<organism evidence="2 3">
    <name type="scientific">Paraglaciecola psychrophila 170</name>
    <dbReference type="NCBI Taxonomy" id="1129794"/>
    <lineage>
        <taxon>Bacteria</taxon>
        <taxon>Pseudomonadati</taxon>
        <taxon>Pseudomonadota</taxon>
        <taxon>Gammaproteobacteria</taxon>
        <taxon>Alteromonadales</taxon>
        <taxon>Alteromonadaceae</taxon>
        <taxon>Paraglaciecola</taxon>
    </lineage>
</organism>
<keyword evidence="1" id="KW-0472">Membrane</keyword>
<dbReference type="KEGG" id="gps:C427_4742"/>
<gene>
    <name evidence="2" type="ORF">C427_4742</name>
</gene>
<keyword evidence="1" id="KW-0812">Transmembrane</keyword>
<dbReference type="EMBL" id="CP003837">
    <property type="protein sequence ID" value="AGH46841.1"/>
    <property type="molecule type" value="Genomic_DNA"/>
</dbReference>
<proteinExistence type="predicted"/>
<reference evidence="2 3" key="1">
    <citation type="journal article" date="2013" name="Genome Announc.">
        <title>Complete Genome Sequence of Glaciecola psychrophila Strain 170T.</title>
        <authorList>
            <person name="Yin J."/>
            <person name="Chen J."/>
            <person name="Liu G."/>
            <person name="Yu Y."/>
            <person name="Song L."/>
            <person name="Wang X."/>
            <person name="Qu X."/>
        </authorList>
    </citation>
    <scope>NUCLEOTIDE SEQUENCE [LARGE SCALE GENOMIC DNA]</scope>
    <source>
        <strain evidence="2 3">170</strain>
    </source>
</reference>
<accession>K7AXQ2</accession>
<name>K7AXQ2_9ALTE</name>
<sequence length="350" mass="38861">MGSENVTYRKWITNLWLPFLKTGLALASIYMFYFIYSISGFSFIQGVDNSSKTEGSITLAVLHGDVETQDYIAGLSDELNGVCNTPLVVREYDVIKKDPSDKIEEIVVVGSRGSAVSGELLEIDVIAALKKVGAKIIENETSKFLATYSTKISIDGFYHLTPIPKTDNKKWQISIKERCIRVLRFFELEGELTIAADLVFKFEYSHAIDAIRLDLIFFNINYTAAKSLSHAINMDIKLSSNWITDADYGEATAKLKSETLLSLGKLPLGQDMSTALGGSKDKSLNHFLISKHILNASSWTPAPPFDIHSVRACIRERKECHFIAGDIAFTFIETGDGADLVSDMSKMIIE</sequence>
<protein>
    <submittedName>
        <fullName evidence="2">Uncharacterized protein</fullName>
    </submittedName>
</protein>
<evidence type="ECO:0000256" key="1">
    <source>
        <dbReference type="SAM" id="Phobius"/>
    </source>
</evidence>
<dbReference type="Proteomes" id="UP000011864">
    <property type="component" value="Chromosome"/>
</dbReference>
<dbReference type="AlphaFoldDB" id="K7AXQ2"/>
<dbReference type="HOGENOM" id="CLU_791900_0_0_6"/>
<keyword evidence="1" id="KW-1133">Transmembrane helix</keyword>
<evidence type="ECO:0000313" key="3">
    <source>
        <dbReference type="Proteomes" id="UP000011864"/>
    </source>
</evidence>
<keyword evidence="3" id="KW-1185">Reference proteome</keyword>
<evidence type="ECO:0000313" key="2">
    <source>
        <dbReference type="EMBL" id="AGH46841.1"/>
    </source>
</evidence>
<dbReference type="PATRIC" id="fig|1129794.4.peg.4723"/>